<gene>
    <name evidence="1" type="ORF">H2C83_14070</name>
</gene>
<evidence type="ECO:0000313" key="1">
    <source>
        <dbReference type="EMBL" id="MBA4603416.1"/>
    </source>
</evidence>
<evidence type="ECO:0000313" key="2">
    <source>
        <dbReference type="Proteomes" id="UP000538292"/>
    </source>
</evidence>
<protein>
    <submittedName>
        <fullName evidence="1">Uncharacterized protein</fullName>
    </submittedName>
</protein>
<dbReference type="RefSeq" id="WP_181741891.1">
    <property type="nucleotide sequence ID" value="NZ_JACEOL010000053.1"/>
</dbReference>
<dbReference type="AlphaFoldDB" id="A0A7W1XUC1"/>
<comment type="caution">
    <text evidence="1">The sequence shown here is derived from an EMBL/GenBank/DDBJ whole genome shotgun (WGS) entry which is preliminary data.</text>
</comment>
<sequence>MTLFDECIESLGENSKILTDDEKRNILHIFESLFSFTDWGRIDWDQIHKKKKVNTVNEIFDFLEKYCKKNNTAIYIIWDEETLPIVQTDIKNVFPVIEDVTAVSFDTWIFSPELGFVVEIYHEGEVFVGIDNRSS</sequence>
<dbReference type="Proteomes" id="UP000538292">
    <property type="component" value="Unassembled WGS sequence"/>
</dbReference>
<keyword evidence="2" id="KW-1185">Reference proteome</keyword>
<name>A0A7W1XUC1_9BACL</name>
<reference evidence="1 2" key="1">
    <citation type="submission" date="2020-07" db="EMBL/GenBank/DDBJ databases">
        <title>Thermoactinomyces phylogeny.</title>
        <authorList>
            <person name="Dunlap C."/>
        </authorList>
    </citation>
    <scope>NUCLEOTIDE SEQUENCE [LARGE SCALE GENOMIC DNA]</scope>
    <source>
        <strain evidence="1 2">AMNI-1</strain>
    </source>
</reference>
<dbReference type="CDD" id="cd20693">
    <property type="entry name" value="CdiI_EcoliA0-like"/>
    <property type="match status" value="1"/>
</dbReference>
<dbReference type="InterPro" id="IPR049585">
    <property type="entry name" value="CdiI_EcoliA0-like"/>
</dbReference>
<dbReference type="Pfam" id="PF24172">
    <property type="entry name" value="CdiI_ImmP"/>
    <property type="match status" value="1"/>
</dbReference>
<proteinExistence type="predicted"/>
<organism evidence="1 2">
    <name type="scientific">Thermoactinomyces mirandus</name>
    <dbReference type="NCBI Taxonomy" id="2756294"/>
    <lineage>
        <taxon>Bacteria</taxon>
        <taxon>Bacillati</taxon>
        <taxon>Bacillota</taxon>
        <taxon>Bacilli</taxon>
        <taxon>Bacillales</taxon>
        <taxon>Thermoactinomycetaceae</taxon>
        <taxon>Thermoactinomyces</taxon>
    </lineage>
</organism>
<accession>A0A7W1XUC1</accession>
<dbReference type="EMBL" id="JACEOL010000053">
    <property type="protein sequence ID" value="MBA4603416.1"/>
    <property type="molecule type" value="Genomic_DNA"/>
</dbReference>